<dbReference type="Proteomes" id="UP000705867">
    <property type="component" value="Unassembled WGS sequence"/>
</dbReference>
<name>A0A953JCE3_9BACT</name>
<reference evidence="3" key="1">
    <citation type="journal article" date="2021" name="bioRxiv">
        <title>Unraveling nitrogen, sulfur and carbon metabolic pathways and microbial community transcriptional responses to substrate deprivation and toxicity stresses in a bioreactor mimicking anoxic brackish coastal sediment conditions.</title>
        <authorList>
            <person name="Martins P.D."/>
            <person name="Echeveste M.J."/>
            <person name="Arshad A."/>
            <person name="Kurth J."/>
            <person name="Ouboter H."/>
            <person name="Jetten M.S.M."/>
            <person name="Welte C.U."/>
        </authorList>
    </citation>
    <scope>NUCLEOTIDE SEQUENCE</scope>
    <source>
        <strain evidence="3">MAG_39</strain>
    </source>
</reference>
<dbReference type="InterPro" id="IPR029756">
    <property type="entry name" value="MTH1187/YkoF-like"/>
</dbReference>
<protein>
    <submittedName>
        <fullName evidence="3">MTH1187 family thiamine-binding protein</fullName>
    </submittedName>
</protein>
<dbReference type="Gene3D" id="3.30.70.930">
    <property type="match status" value="1"/>
</dbReference>
<dbReference type="InterPro" id="IPR051614">
    <property type="entry name" value="UPF0045_domain"/>
</dbReference>
<dbReference type="SUPFAM" id="SSF89957">
    <property type="entry name" value="MTH1187/YkoF-like"/>
    <property type="match status" value="1"/>
</dbReference>
<comment type="caution">
    <text evidence="3">The sequence shown here is derived from an EMBL/GenBank/DDBJ whole genome shotgun (WGS) entry which is preliminary data.</text>
</comment>
<proteinExistence type="inferred from homology"/>
<sequence length="101" mass="11431">MLVEFSIVPVGSGSSIGDSLAEVLKIVDESGIPYKINPMGTVMEGEWDELFTLIRKCHESTMRHEERVITTISIDDRKGKPNRLEEKVMSVERRIGKSLRK</sequence>
<dbReference type="EMBL" id="JAIOIV010000114">
    <property type="protein sequence ID" value="MBZ0157432.1"/>
    <property type="molecule type" value="Genomic_DNA"/>
</dbReference>
<feature type="domain" description="Thiamine-binding protein" evidence="2">
    <location>
        <begin position="3"/>
        <end position="92"/>
    </location>
</feature>
<dbReference type="AlphaFoldDB" id="A0A953JCE3"/>
<evidence type="ECO:0000256" key="1">
    <source>
        <dbReference type="ARBA" id="ARBA00010272"/>
    </source>
</evidence>
<accession>A0A953JCE3</accession>
<dbReference type="PANTHER" id="PTHR33777">
    <property type="entry name" value="UPF0045 PROTEIN ECM15"/>
    <property type="match status" value="1"/>
</dbReference>
<organism evidence="3 4">
    <name type="scientific">Candidatus Nitrobium versatile</name>
    <dbReference type="NCBI Taxonomy" id="2884831"/>
    <lineage>
        <taxon>Bacteria</taxon>
        <taxon>Pseudomonadati</taxon>
        <taxon>Nitrospirota</taxon>
        <taxon>Nitrospiria</taxon>
        <taxon>Nitrospirales</taxon>
        <taxon>Nitrospiraceae</taxon>
        <taxon>Candidatus Nitrobium</taxon>
    </lineage>
</organism>
<comment type="similarity">
    <text evidence="1">Belongs to the UPF0045 family.</text>
</comment>
<dbReference type="Pfam" id="PF01910">
    <property type="entry name" value="Thiamine_BP"/>
    <property type="match status" value="1"/>
</dbReference>
<evidence type="ECO:0000313" key="4">
    <source>
        <dbReference type="Proteomes" id="UP000705867"/>
    </source>
</evidence>
<dbReference type="InterPro" id="IPR002767">
    <property type="entry name" value="Thiamine_BP"/>
</dbReference>
<evidence type="ECO:0000259" key="2">
    <source>
        <dbReference type="Pfam" id="PF01910"/>
    </source>
</evidence>
<dbReference type="GO" id="GO:0005829">
    <property type="term" value="C:cytosol"/>
    <property type="evidence" value="ECO:0007669"/>
    <property type="project" value="TreeGrafter"/>
</dbReference>
<dbReference type="PANTHER" id="PTHR33777:SF1">
    <property type="entry name" value="UPF0045 PROTEIN ECM15"/>
    <property type="match status" value="1"/>
</dbReference>
<gene>
    <name evidence="3" type="ORF">K8I29_14635</name>
</gene>
<reference evidence="3" key="2">
    <citation type="submission" date="2021-08" db="EMBL/GenBank/DDBJ databases">
        <authorList>
            <person name="Dalcin Martins P."/>
        </authorList>
    </citation>
    <scope>NUCLEOTIDE SEQUENCE</scope>
    <source>
        <strain evidence="3">MAG_39</strain>
    </source>
</reference>
<dbReference type="NCBIfam" id="TIGR00106">
    <property type="entry name" value="MTH1187 family thiamine-binding protein"/>
    <property type="match status" value="1"/>
</dbReference>
<evidence type="ECO:0000313" key="3">
    <source>
        <dbReference type="EMBL" id="MBZ0157432.1"/>
    </source>
</evidence>